<evidence type="ECO:0008006" key="4">
    <source>
        <dbReference type="Google" id="ProtNLM"/>
    </source>
</evidence>
<dbReference type="Proteomes" id="UP001467690">
    <property type="component" value="Unassembled WGS sequence"/>
</dbReference>
<feature type="transmembrane region" description="Helical" evidence="1">
    <location>
        <begin position="21"/>
        <end position="48"/>
    </location>
</feature>
<dbReference type="PANTHER" id="PTHR43169:SF2">
    <property type="entry name" value="NAD_GMP SYNTHASE DOMAIN-CONTAINING PROTEIN"/>
    <property type="match status" value="1"/>
</dbReference>
<keyword evidence="1" id="KW-0812">Transmembrane</keyword>
<evidence type="ECO:0000313" key="3">
    <source>
        <dbReference type="Proteomes" id="UP001467690"/>
    </source>
</evidence>
<name>A0ABV1RJK5_9ALTE</name>
<organism evidence="2 3">
    <name type="scientific">Catenovulum sediminis</name>
    <dbReference type="NCBI Taxonomy" id="1740262"/>
    <lineage>
        <taxon>Bacteria</taxon>
        <taxon>Pseudomonadati</taxon>
        <taxon>Pseudomonadota</taxon>
        <taxon>Gammaproteobacteria</taxon>
        <taxon>Alteromonadales</taxon>
        <taxon>Alteromonadaceae</taxon>
        <taxon>Catenovulum</taxon>
    </lineage>
</organism>
<dbReference type="SUPFAM" id="SSF52402">
    <property type="entry name" value="Adenine nucleotide alpha hydrolases-like"/>
    <property type="match status" value="1"/>
</dbReference>
<evidence type="ECO:0000256" key="1">
    <source>
        <dbReference type="SAM" id="Phobius"/>
    </source>
</evidence>
<dbReference type="RefSeq" id="WP_350402466.1">
    <property type="nucleotide sequence ID" value="NZ_JBELOE010000254.1"/>
</dbReference>
<comment type="caution">
    <text evidence="2">The sequence shown here is derived from an EMBL/GenBank/DDBJ whole genome shotgun (WGS) entry which is preliminary data.</text>
</comment>
<dbReference type="InterPro" id="IPR052188">
    <property type="entry name" value="Ni-pincer_cofactor_biosynth"/>
</dbReference>
<keyword evidence="1" id="KW-1133">Transmembrane helix</keyword>
<keyword evidence="1" id="KW-0472">Membrane</keyword>
<dbReference type="InterPro" id="IPR014729">
    <property type="entry name" value="Rossmann-like_a/b/a_fold"/>
</dbReference>
<keyword evidence="3" id="KW-1185">Reference proteome</keyword>
<dbReference type="PANTHER" id="PTHR43169">
    <property type="entry name" value="EXSB FAMILY PROTEIN"/>
    <property type="match status" value="1"/>
</dbReference>
<accession>A0ABV1RJK5</accession>
<protein>
    <recommendedName>
        <fullName evidence="4">Adenine nucleotide alpha hydrolase</fullName>
    </recommendedName>
</protein>
<reference evidence="2 3" key="1">
    <citation type="submission" date="2024-06" db="EMBL/GenBank/DDBJ databases">
        <authorList>
            <person name="Chen R.Y."/>
        </authorList>
    </citation>
    <scope>NUCLEOTIDE SEQUENCE [LARGE SCALE GENOMIC DNA]</scope>
    <source>
        <strain evidence="2 3">D2</strain>
    </source>
</reference>
<dbReference type="Gene3D" id="3.40.50.620">
    <property type="entry name" value="HUPs"/>
    <property type="match status" value="1"/>
</dbReference>
<dbReference type="EMBL" id="JBELOE010000254">
    <property type="protein sequence ID" value="MER2493126.1"/>
    <property type="molecule type" value="Genomic_DNA"/>
</dbReference>
<proteinExistence type="predicted"/>
<gene>
    <name evidence="2" type="ORF">ABS311_14685</name>
</gene>
<evidence type="ECO:0000313" key="2">
    <source>
        <dbReference type="EMBL" id="MER2493126.1"/>
    </source>
</evidence>
<sequence length="292" mass="33203">MKNTANSERLSNEILQKRDNLIAYIDQFPMVAIAVSGGIDSMLLAYLAHRFSRADVAVVHAQSPAVPTQALQRILNYAERENWSLKLVNAGEFEDANYLKNPANRCYFCKSNLYNRVASCAQGVIFSGTNLDDLNDYRPGLVAAQEQSVCHPYVEVQITKAEIYQLARFYQLKELQDLPAQPCLASRVETGIQITKKDLDFIDKAEQFTRHQFADGKNIRCRITHQGVVIEFDCLPRDEQLIAYKLKITELCAQHSYLFCGVRKYQRGSAFLLDTQNRKPPKNVIYKEVVNG</sequence>